<evidence type="ECO:0000256" key="1">
    <source>
        <dbReference type="ARBA" id="ARBA00004651"/>
    </source>
</evidence>
<evidence type="ECO:0000313" key="10">
    <source>
        <dbReference type="EMBL" id="GAC19743.1"/>
    </source>
</evidence>
<dbReference type="GO" id="GO:0005886">
    <property type="term" value="C:plasma membrane"/>
    <property type="evidence" value="ECO:0007669"/>
    <property type="project" value="UniProtKB-SubCell"/>
</dbReference>
<dbReference type="Proteomes" id="UP000006327">
    <property type="component" value="Unassembled WGS sequence"/>
</dbReference>
<keyword evidence="5 7" id="KW-0472">Membrane</keyword>
<evidence type="ECO:0000256" key="2">
    <source>
        <dbReference type="ARBA" id="ARBA00022475"/>
    </source>
</evidence>
<dbReference type="InterPro" id="IPR025857">
    <property type="entry name" value="MacB_PCD"/>
</dbReference>
<dbReference type="AlphaFoldDB" id="K6YSS3"/>
<evidence type="ECO:0000259" key="9">
    <source>
        <dbReference type="Pfam" id="PF12704"/>
    </source>
</evidence>
<protein>
    <submittedName>
        <fullName evidence="10">ABC transporter permease</fullName>
    </submittedName>
</protein>
<evidence type="ECO:0000313" key="11">
    <source>
        <dbReference type="Proteomes" id="UP000006327"/>
    </source>
</evidence>
<feature type="transmembrane region" description="Helical" evidence="7">
    <location>
        <begin position="371"/>
        <end position="395"/>
    </location>
</feature>
<accession>K6YSS3</accession>
<evidence type="ECO:0000256" key="7">
    <source>
        <dbReference type="SAM" id="Phobius"/>
    </source>
</evidence>
<feature type="transmembrane region" description="Helical" evidence="7">
    <location>
        <begin position="792"/>
        <end position="812"/>
    </location>
</feature>
<keyword evidence="11" id="KW-1185">Reference proteome</keyword>
<proteinExistence type="inferred from homology"/>
<keyword evidence="4 7" id="KW-1133">Transmembrane helix</keyword>
<dbReference type="InterPro" id="IPR003838">
    <property type="entry name" value="ABC3_permease_C"/>
</dbReference>
<feature type="domain" description="ABC3 transporter permease C-terminal" evidence="8">
    <location>
        <begin position="284"/>
        <end position="406"/>
    </location>
</feature>
<dbReference type="PANTHER" id="PTHR30572">
    <property type="entry name" value="MEMBRANE COMPONENT OF TRANSPORTER-RELATED"/>
    <property type="match status" value="1"/>
</dbReference>
<keyword evidence="3 7" id="KW-0812">Transmembrane</keyword>
<name>K6YSS3_9ALTE</name>
<dbReference type="RefSeq" id="WP_007620936.1">
    <property type="nucleotide sequence ID" value="NZ_BAEO01000038.1"/>
</dbReference>
<evidence type="ECO:0000259" key="8">
    <source>
        <dbReference type="Pfam" id="PF02687"/>
    </source>
</evidence>
<comment type="caution">
    <text evidence="10">The sequence shown here is derived from an EMBL/GenBank/DDBJ whole genome shotgun (WGS) entry which is preliminary data.</text>
</comment>
<sequence length="829" mass="91919">MSVSLDIKYAARLLAKKPAFTALTVLIVAIGLGLTLYTYSLLNSLVFTPLTLNNDKPIYAVEAQYDYTHLSRRPADPFDLYKLKNELNLLEDLGVYQEGTTFVGGAGANTAIRKFNSTYVSWNIFEFAGVQPILGRGFSPEDHFEGAEPSVVLSYEVFQNYFRGDESVVGTMVPLDAEPNRIIGVMPEGFAFPAIAEIWQPLPQVSVAATERSYNGVFGFARLADGVTLSQLRTEMDAYSTELSTRLDEDMNWRINTDGKYLSAEPFKKAAITQYYSMFMAMFVVVFLILLLACINVGNLLLARVNQRFKEIAIRVAMGVPRKRLILQMLWESIFICSIGGLLALLLAAWGLEISNQVFDQTYAVDNLKPFWWHVQIEANGIFLLISAVVAMIFITGYIPAWRALSGDFNAVLRDGTRGAIGKKAAQASKVLVISEIFLSCVVLMMASILLSTSYSAGIADYGVETENRLTAQLQLPPVSFGIRRDTEFEHADRLKRSAFYYALKDELESQPNIQAVAMMTELPGRGEGTSYYEIEGREAPVYNENPYSNNEGVAKDSWRALGMRIIQGRDFDHRDIGEGVLSIIINESIAKEFFPDGDAIGQRVRRANPGNKGEWNTIMGVVSDTFHGSTMRSSSTSYNSYHIMDNWGLFRVNMAMHYTGLQVEAEKTLLQAVDKVNTDVGVYHIQSYDNLIKQPMMLVVAVSKVFLLCGIIAAFLAASGIYAVASNSISQRTQEIGVRRALGSSDAGIMRLFMLQASQQLAIGLTIGIGLSIWLVNFMSETMIINDLSYVLGMLGVPLLIIFMVLLATFIPTKKVVLMEPSEALHHD</sequence>
<dbReference type="EMBL" id="BAEO01000038">
    <property type="protein sequence ID" value="GAC19743.1"/>
    <property type="molecule type" value="Genomic_DNA"/>
</dbReference>
<evidence type="ECO:0000256" key="5">
    <source>
        <dbReference type="ARBA" id="ARBA00023136"/>
    </source>
</evidence>
<feature type="transmembrane region" description="Helical" evidence="7">
    <location>
        <begin position="20"/>
        <end position="42"/>
    </location>
</feature>
<dbReference type="GO" id="GO:0022857">
    <property type="term" value="F:transmembrane transporter activity"/>
    <property type="evidence" value="ECO:0007669"/>
    <property type="project" value="TreeGrafter"/>
</dbReference>
<evidence type="ECO:0000256" key="6">
    <source>
        <dbReference type="ARBA" id="ARBA00038076"/>
    </source>
</evidence>
<keyword evidence="2" id="KW-1003">Cell membrane</keyword>
<organism evidence="10 11">
    <name type="scientific">Paraglaciecola arctica BSs20135</name>
    <dbReference type="NCBI Taxonomy" id="493475"/>
    <lineage>
        <taxon>Bacteria</taxon>
        <taxon>Pseudomonadati</taxon>
        <taxon>Pseudomonadota</taxon>
        <taxon>Gammaproteobacteria</taxon>
        <taxon>Alteromonadales</taxon>
        <taxon>Alteromonadaceae</taxon>
        <taxon>Paraglaciecola</taxon>
    </lineage>
</organism>
<dbReference type="Pfam" id="PF12704">
    <property type="entry name" value="MacB_PCD"/>
    <property type="match status" value="2"/>
</dbReference>
<feature type="transmembrane region" description="Helical" evidence="7">
    <location>
        <begin position="330"/>
        <end position="351"/>
    </location>
</feature>
<dbReference type="InterPro" id="IPR050250">
    <property type="entry name" value="Macrolide_Exporter_MacB"/>
</dbReference>
<feature type="domain" description="MacB-like periplasmic core" evidence="9">
    <location>
        <begin position="442"/>
        <end position="645"/>
    </location>
</feature>
<evidence type="ECO:0000256" key="4">
    <source>
        <dbReference type="ARBA" id="ARBA00022989"/>
    </source>
</evidence>
<feature type="transmembrane region" description="Helical" evidence="7">
    <location>
        <begin position="431"/>
        <end position="451"/>
    </location>
</feature>
<feature type="transmembrane region" description="Helical" evidence="7">
    <location>
        <begin position="762"/>
        <end position="780"/>
    </location>
</feature>
<comment type="subcellular location">
    <subcellularLocation>
        <location evidence="1">Cell membrane</location>
        <topology evidence="1">Multi-pass membrane protein</topology>
    </subcellularLocation>
</comment>
<dbReference type="eggNOG" id="COG0577">
    <property type="taxonomic scope" value="Bacteria"/>
</dbReference>
<feature type="transmembrane region" description="Helical" evidence="7">
    <location>
        <begin position="275"/>
        <end position="302"/>
    </location>
</feature>
<dbReference type="STRING" id="493475.GARC_2778"/>
<evidence type="ECO:0000256" key="3">
    <source>
        <dbReference type="ARBA" id="ARBA00022692"/>
    </source>
</evidence>
<dbReference type="Pfam" id="PF02687">
    <property type="entry name" value="FtsX"/>
    <property type="match status" value="2"/>
</dbReference>
<gene>
    <name evidence="10" type="ORF">GARC_2778</name>
</gene>
<feature type="domain" description="MacB-like periplasmic core" evidence="9">
    <location>
        <begin position="21"/>
        <end position="238"/>
    </location>
</feature>
<comment type="similarity">
    <text evidence="6">Belongs to the ABC-4 integral membrane protein family.</text>
</comment>
<feature type="domain" description="ABC3 transporter permease C-terminal" evidence="8">
    <location>
        <begin position="711"/>
        <end position="818"/>
    </location>
</feature>
<feature type="transmembrane region" description="Helical" evidence="7">
    <location>
        <begin position="697"/>
        <end position="726"/>
    </location>
</feature>
<reference evidence="10 11" key="1">
    <citation type="journal article" date="2017" name="Antonie Van Leeuwenhoek">
        <title>Rhizobium rhizosphaerae sp. nov., a novel species isolated from rice rhizosphere.</title>
        <authorList>
            <person name="Zhao J.J."/>
            <person name="Zhang J."/>
            <person name="Zhang R.J."/>
            <person name="Zhang C.W."/>
            <person name="Yin H.Q."/>
            <person name="Zhang X.X."/>
        </authorList>
    </citation>
    <scope>NUCLEOTIDE SEQUENCE [LARGE SCALE GENOMIC DNA]</scope>
    <source>
        <strain evidence="10 11">BSs20135</strain>
    </source>
</reference>
<dbReference type="PANTHER" id="PTHR30572:SF4">
    <property type="entry name" value="ABC TRANSPORTER PERMEASE YTRF"/>
    <property type="match status" value="1"/>
</dbReference>
<dbReference type="OrthoDB" id="9770036at2"/>